<accession>A0A110B131</accession>
<dbReference type="Pfam" id="PF04993">
    <property type="entry name" value="TfoX_N"/>
    <property type="match status" value="1"/>
</dbReference>
<evidence type="ECO:0000313" key="2">
    <source>
        <dbReference type="Proteomes" id="UP000218263"/>
    </source>
</evidence>
<dbReference type="KEGG" id="mgot:MgSA37_00770"/>
<dbReference type="OrthoDB" id="214902at2"/>
<keyword evidence="2" id="KW-1185">Reference proteome</keyword>
<dbReference type="InterPro" id="IPR007076">
    <property type="entry name" value="TfoX_N"/>
</dbReference>
<gene>
    <name evidence="1" type="ORF">MgSA37_00770</name>
</gene>
<dbReference type="RefSeq" id="WP_096349915.1">
    <property type="nucleotide sequence ID" value="NZ_AP017313.1"/>
</dbReference>
<dbReference type="Gene3D" id="3.30.1460.30">
    <property type="entry name" value="YgaC/TfoX-N like chaperone"/>
    <property type="match status" value="1"/>
</dbReference>
<organism evidence="1 2">
    <name type="scientific">Mucilaginibacter gotjawali</name>
    <dbReference type="NCBI Taxonomy" id="1550579"/>
    <lineage>
        <taxon>Bacteria</taxon>
        <taxon>Pseudomonadati</taxon>
        <taxon>Bacteroidota</taxon>
        <taxon>Sphingobacteriia</taxon>
        <taxon>Sphingobacteriales</taxon>
        <taxon>Sphingobacteriaceae</taxon>
        <taxon>Mucilaginibacter</taxon>
    </lineage>
</organism>
<reference evidence="1 2" key="1">
    <citation type="submission" date="2015-12" db="EMBL/GenBank/DDBJ databases">
        <title>Genome sequence of Mucilaginibacter gotjawali.</title>
        <authorList>
            <person name="Lee J.S."/>
            <person name="Lee K.C."/>
            <person name="Kim K.K."/>
            <person name="Lee B.W."/>
        </authorList>
    </citation>
    <scope>NUCLEOTIDE SEQUENCE [LARGE SCALE GENOMIC DNA]</scope>
    <source>
        <strain evidence="1 2">SA3-7</strain>
    </source>
</reference>
<evidence type="ECO:0000313" key="1">
    <source>
        <dbReference type="EMBL" id="BAU52608.1"/>
    </source>
</evidence>
<dbReference type="EMBL" id="AP017313">
    <property type="protein sequence ID" value="BAU52608.1"/>
    <property type="molecule type" value="Genomic_DNA"/>
</dbReference>
<protein>
    <submittedName>
        <fullName evidence="1">Uncharacterized protein</fullName>
    </submittedName>
</protein>
<sequence>MAKYNNPLADRVREALQHLPDVEEKEMFSGVYFMVNGKMCVCVSHDDLLCRIGANEMEAALENNDVRQMVMARDKPARDYVYVSPEGFHRQQDFDHWIKLCLAFNPTAKASKKR</sequence>
<proteinExistence type="predicted"/>
<name>A0A110B131_9SPHI</name>
<dbReference type="Proteomes" id="UP000218263">
    <property type="component" value="Chromosome"/>
</dbReference>
<dbReference type="AlphaFoldDB" id="A0A110B131"/>
<dbReference type="SUPFAM" id="SSF159894">
    <property type="entry name" value="YgaC/TfoX-N like"/>
    <property type="match status" value="1"/>
</dbReference>